<comment type="caution">
    <text evidence="6">The sequence shown here is derived from an EMBL/GenBank/DDBJ whole genome shotgun (WGS) entry which is preliminary data.</text>
</comment>
<dbReference type="PANTHER" id="PTHR11782:SF83">
    <property type="entry name" value="GUANOSINE-DIPHOSPHATASE"/>
    <property type="match status" value="1"/>
</dbReference>
<keyword evidence="5" id="KW-0812">Transmembrane</keyword>
<dbReference type="GO" id="GO:0009134">
    <property type="term" value="P:nucleoside diphosphate catabolic process"/>
    <property type="evidence" value="ECO:0007669"/>
    <property type="project" value="TreeGrafter"/>
</dbReference>
<evidence type="ECO:0000256" key="2">
    <source>
        <dbReference type="ARBA" id="ARBA00022801"/>
    </source>
</evidence>
<name>A0A9Q0LEK7_ANAIG</name>
<evidence type="ECO:0000256" key="4">
    <source>
        <dbReference type="PIRSR" id="PIRSR600407-2"/>
    </source>
</evidence>
<gene>
    <name evidence="6" type="ORF">M0811_02002</name>
</gene>
<proteinExistence type="inferred from homology"/>
<keyword evidence="7" id="KW-1185">Reference proteome</keyword>
<feature type="transmembrane region" description="Helical" evidence="5">
    <location>
        <begin position="461"/>
        <end position="484"/>
    </location>
</feature>
<keyword evidence="5" id="KW-1133">Transmembrane helix</keyword>
<evidence type="ECO:0000256" key="1">
    <source>
        <dbReference type="ARBA" id="ARBA00009283"/>
    </source>
</evidence>
<dbReference type="PANTHER" id="PTHR11782">
    <property type="entry name" value="ADENOSINE/GUANOSINE DIPHOSPHATASE"/>
    <property type="match status" value="1"/>
</dbReference>
<evidence type="ECO:0000313" key="7">
    <source>
        <dbReference type="Proteomes" id="UP001149090"/>
    </source>
</evidence>
<evidence type="ECO:0000256" key="5">
    <source>
        <dbReference type="SAM" id="Phobius"/>
    </source>
</evidence>
<dbReference type="EMBL" id="JAPDFW010000092">
    <property type="protein sequence ID" value="KAJ5071020.1"/>
    <property type="molecule type" value="Genomic_DNA"/>
</dbReference>
<dbReference type="InterPro" id="IPR000407">
    <property type="entry name" value="GDA1_CD39_NTPase"/>
</dbReference>
<feature type="transmembrane region" description="Helical" evidence="5">
    <location>
        <begin position="7"/>
        <end position="25"/>
    </location>
</feature>
<dbReference type="OrthoDB" id="6372431at2759"/>
<dbReference type="CDD" id="cd24003">
    <property type="entry name" value="ASKHA_NBD_GDA1_CD39_NTPase"/>
    <property type="match status" value="1"/>
</dbReference>
<dbReference type="GO" id="GO:0017110">
    <property type="term" value="F:nucleoside diphosphate phosphatase activity"/>
    <property type="evidence" value="ECO:0007669"/>
    <property type="project" value="TreeGrafter"/>
</dbReference>
<dbReference type="Proteomes" id="UP001149090">
    <property type="component" value="Unassembled WGS sequence"/>
</dbReference>
<keyword evidence="4" id="KW-0547">Nucleotide-binding</keyword>
<dbReference type="Gene3D" id="3.30.420.40">
    <property type="match status" value="1"/>
</dbReference>
<sequence>MAIKHKLYFSIWLLSFSLIGIYLLSGEPQETFPGETITKYGIVIDAGSTGSRIHIYKWSESTEEMTPFVEEIAPEFKTKPGISYSHKNLEMIDSLVGDLLDFAMDHIPKNKYKSTVVYLQATAGIRLLPKKQQESIINKCREVVHEYPFLYTPENIRVITGEEESLFGWITVNFLTGNFEIENSSLHSNKSTIGCLDLGGGSVQIAYVPSAINQSSVEDKSLFHKLFINGSIYRVYAVSFLGYGATEANIQMIQYLEDHQKSLDYRGHSIAISSCYPYGFWGDFCTTNKENCKFVLGNFDYQECKQEILQAKFPNKKCNFSNCSINGTFQPDLQDSYVGLSVFFHLNSFLFGNDNPNSTIQELTQKGDQYCNLKYSEMVKTHHKNTRTFPYLGLYCFYLVYSNTLLENIFGFSINGEQNINKIGSVDETEISWTTGSIIYHLSNIHQTKFPVHFIILNSRYHYIFFLICFALFFVSLVFVFIYLKQYLANSHQIDNNLRQDFIDLSDLEVFINEQNQNRNGFKAKQKED</sequence>
<dbReference type="OMA" id="ENPFHRH"/>
<accession>A0A9Q0LEK7</accession>
<feature type="binding site" evidence="4">
    <location>
        <begin position="200"/>
        <end position="204"/>
    </location>
    <ligand>
        <name>ATP</name>
        <dbReference type="ChEBI" id="CHEBI:30616"/>
    </ligand>
</feature>
<dbReference type="Pfam" id="PF01150">
    <property type="entry name" value="GDA1_CD39"/>
    <property type="match status" value="1"/>
</dbReference>
<evidence type="ECO:0000313" key="6">
    <source>
        <dbReference type="EMBL" id="KAJ5071020.1"/>
    </source>
</evidence>
<dbReference type="GO" id="GO:0016020">
    <property type="term" value="C:membrane"/>
    <property type="evidence" value="ECO:0007669"/>
    <property type="project" value="TreeGrafter"/>
</dbReference>
<reference evidence="6" key="1">
    <citation type="submission" date="2022-10" db="EMBL/GenBank/DDBJ databases">
        <title>Novel sulphate-reducing endosymbionts in the free-living metamonad Anaeramoeba.</title>
        <authorList>
            <person name="Jerlstrom-Hultqvist J."/>
            <person name="Cepicka I."/>
            <person name="Gallot-Lavallee L."/>
            <person name="Salas-Leiva D."/>
            <person name="Curtis B.A."/>
            <person name="Zahonova K."/>
            <person name="Pipaliya S."/>
            <person name="Dacks J."/>
            <person name="Roger A.J."/>
        </authorList>
    </citation>
    <scope>NUCLEOTIDE SEQUENCE</scope>
    <source>
        <strain evidence="6">BMAN</strain>
    </source>
</reference>
<keyword evidence="5" id="KW-0472">Membrane</keyword>
<evidence type="ECO:0000256" key="3">
    <source>
        <dbReference type="PIRSR" id="PIRSR600407-1"/>
    </source>
</evidence>
<dbReference type="GO" id="GO:0005524">
    <property type="term" value="F:ATP binding"/>
    <property type="evidence" value="ECO:0007669"/>
    <property type="project" value="UniProtKB-KW"/>
</dbReference>
<keyword evidence="2" id="KW-0378">Hydrolase</keyword>
<organism evidence="6 7">
    <name type="scientific">Anaeramoeba ignava</name>
    <name type="common">Anaerobic marine amoeba</name>
    <dbReference type="NCBI Taxonomy" id="1746090"/>
    <lineage>
        <taxon>Eukaryota</taxon>
        <taxon>Metamonada</taxon>
        <taxon>Anaeramoebidae</taxon>
        <taxon>Anaeramoeba</taxon>
    </lineage>
</organism>
<protein>
    <submittedName>
        <fullName evidence="6">Adenosine/guanosine diphosphatase</fullName>
    </submittedName>
</protein>
<keyword evidence="4" id="KW-0067">ATP-binding</keyword>
<dbReference type="AlphaFoldDB" id="A0A9Q0LEK7"/>
<comment type="similarity">
    <text evidence="1">Belongs to the GDA1/CD39 NTPase family.</text>
</comment>
<dbReference type="Gene3D" id="3.30.420.150">
    <property type="entry name" value="Exopolyphosphatase. Domain 2"/>
    <property type="match status" value="1"/>
</dbReference>
<feature type="active site" description="Proton acceptor" evidence="3">
    <location>
        <position position="164"/>
    </location>
</feature>